<sequence>MAAKPFTFRTTKKPKYARPTWLLFYFWYVLPATLHFVRKQPVIVDDFVLISWLVIPDVFCADLKDINWLLLRLGRGLAHDQLLPLFVSLATLLKLAATRLDDDRSQHLTLYTFYPTTCP</sequence>
<accession>A0A067T169</accession>
<gene>
    <name evidence="2" type="ORF">GALMADRAFT_251469</name>
</gene>
<keyword evidence="3" id="KW-1185">Reference proteome</keyword>
<evidence type="ECO:0000256" key="1">
    <source>
        <dbReference type="SAM" id="Phobius"/>
    </source>
</evidence>
<dbReference type="HOGENOM" id="CLU_2061643_0_0_1"/>
<protein>
    <submittedName>
        <fullName evidence="2">Uncharacterized protein</fullName>
    </submittedName>
</protein>
<reference evidence="3" key="1">
    <citation type="journal article" date="2014" name="Proc. Natl. Acad. Sci. U.S.A.">
        <title>Extensive sampling of basidiomycete genomes demonstrates inadequacy of the white-rot/brown-rot paradigm for wood decay fungi.</title>
        <authorList>
            <person name="Riley R."/>
            <person name="Salamov A.A."/>
            <person name="Brown D.W."/>
            <person name="Nagy L.G."/>
            <person name="Floudas D."/>
            <person name="Held B.W."/>
            <person name="Levasseur A."/>
            <person name="Lombard V."/>
            <person name="Morin E."/>
            <person name="Otillar R."/>
            <person name="Lindquist E.A."/>
            <person name="Sun H."/>
            <person name="LaButti K.M."/>
            <person name="Schmutz J."/>
            <person name="Jabbour D."/>
            <person name="Luo H."/>
            <person name="Baker S.E."/>
            <person name="Pisabarro A.G."/>
            <person name="Walton J.D."/>
            <person name="Blanchette R.A."/>
            <person name="Henrissat B."/>
            <person name="Martin F."/>
            <person name="Cullen D."/>
            <person name="Hibbett D.S."/>
            <person name="Grigoriev I.V."/>
        </authorList>
    </citation>
    <scope>NUCLEOTIDE SEQUENCE [LARGE SCALE GENOMIC DNA]</scope>
    <source>
        <strain evidence="3">CBS 339.88</strain>
    </source>
</reference>
<keyword evidence="1" id="KW-0472">Membrane</keyword>
<proteinExistence type="predicted"/>
<evidence type="ECO:0000313" key="3">
    <source>
        <dbReference type="Proteomes" id="UP000027222"/>
    </source>
</evidence>
<keyword evidence="1" id="KW-1133">Transmembrane helix</keyword>
<evidence type="ECO:0000313" key="2">
    <source>
        <dbReference type="EMBL" id="KDR73684.1"/>
    </source>
</evidence>
<dbReference type="EMBL" id="KL142385">
    <property type="protein sequence ID" value="KDR73684.1"/>
    <property type="molecule type" value="Genomic_DNA"/>
</dbReference>
<feature type="transmembrane region" description="Helical" evidence="1">
    <location>
        <begin position="21"/>
        <end position="37"/>
    </location>
</feature>
<name>A0A067T169_GALM3</name>
<dbReference type="Proteomes" id="UP000027222">
    <property type="component" value="Unassembled WGS sequence"/>
</dbReference>
<dbReference type="AlphaFoldDB" id="A0A067T169"/>
<keyword evidence="1" id="KW-0812">Transmembrane</keyword>
<organism evidence="2 3">
    <name type="scientific">Galerina marginata (strain CBS 339.88)</name>
    <dbReference type="NCBI Taxonomy" id="685588"/>
    <lineage>
        <taxon>Eukaryota</taxon>
        <taxon>Fungi</taxon>
        <taxon>Dikarya</taxon>
        <taxon>Basidiomycota</taxon>
        <taxon>Agaricomycotina</taxon>
        <taxon>Agaricomycetes</taxon>
        <taxon>Agaricomycetidae</taxon>
        <taxon>Agaricales</taxon>
        <taxon>Agaricineae</taxon>
        <taxon>Strophariaceae</taxon>
        <taxon>Galerina</taxon>
    </lineage>
</organism>